<proteinExistence type="predicted"/>
<dbReference type="PANTHER" id="PTHR43162:SF1">
    <property type="entry name" value="PRESTALK A DIFFERENTIATION PROTEIN A"/>
    <property type="match status" value="1"/>
</dbReference>
<dbReference type="Gene3D" id="3.40.50.720">
    <property type="entry name" value="NAD(P)-binding Rossmann-like Domain"/>
    <property type="match status" value="1"/>
</dbReference>
<dbReference type="PANTHER" id="PTHR43162">
    <property type="match status" value="1"/>
</dbReference>
<accession>A0A8J2YXC8</accession>
<organism evidence="2 3">
    <name type="scientific">Aliidongia dinghuensis</name>
    <dbReference type="NCBI Taxonomy" id="1867774"/>
    <lineage>
        <taxon>Bacteria</taxon>
        <taxon>Pseudomonadati</taxon>
        <taxon>Pseudomonadota</taxon>
        <taxon>Alphaproteobacteria</taxon>
        <taxon>Rhodospirillales</taxon>
        <taxon>Dongiaceae</taxon>
        <taxon>Aliidongia</taxon>
    </lineage>
</organism>
<reference evidence="2" key="2">
    <citation type="submission" date="2020-09" db="EMBL/GenBank/DDBJ databases">
        <authorList>
            <person name="Sun Q."/>
            <person name="Zhou Y."/>
        </authorList>
    </citation>
    <scope>NUCLEOTIDE SEQUENCE</scope>
    <source>
        <strain evidence="2">CGMCC 1.15725</strain>
    </source>
</reference>
<gene>
    <name evidence="2" type="ORF">GCM10011611_47980</name>
</gene>
<dbReference type="Pfam" id="PF05368">
    <property type="entry name" value="NmrA"/>
    <property type="match status" value="1"/>
</dbReference>
<dbReference type="Gene3D" id="3.90.25.10">
    <property type="entry name" value="UDP-galactose 4-epimerase, domain 1"/>
    <property type="match status" value="1"/>
</dbReference>
<dbReference type="InterPro" id="IPR008030">
    <property type="entry name" value="NmrA-like"/>
</dbReference>
<comment type="caution">
    <text evidence="2">The sequence shown here is derived from an EMBL/GenBank/DDBJ whole genome shotgun (WGS) entry which is preliminary data.</text>
</comment>
<feature type="domain" description="NmrA-like" evidence="1">
    <location>
        <begin position="2"/>
        <end position="228"/>
    </location>
</feature>
<evidence type="ECO:0000313" key="2">
    <source>
        <dbReference type="EMBL" id="GGF36015.1"/>
    </source>
</evidence>
<name>A0A8J2YXC8_9PROT</name>
<dbReference type="RefSeq" id="WP_189050545.1">
    <property type="nucleotide sequence ID" value="NZ_BMJQ01000014.1"/>
</dbReference>
<dbReference type="EMBL" id="BMJQ01000014">
    <property type="protein sequence ID" value="GGF36015.1"/>
    <property type="molecule type" value="Genomic_DNA"/>
</dbReference>
<dbReference type="Proteomes" id="UP000646365">
    <property type="component" value="Unassembled WGS sequence"/>
</dbReference>
<evidence type="ECO:0000313" key="3">
    <source>
        <dbReference type="Proteomes" id="UP000646365"/>
    </source>
</evidence>
<protein>
    <submittedName>
        <fullName evidence="2">Nucleotide-diphosphate-sugar epimerase</fullName>
    </submittedName>
</protein>
<keyword evidence="3" id="KW-1185">Reference proteome</keyword>
<dbReference type="SUPFAM" id="SSF51735">
    <property type="entry name" value="NAD(P)-binding Rossmann-fold domains"/>
    <property type="match status" value="1"/>
</dbReference>
<sequence length="290" mass="32335">MSAKILVTGPTGKTGKRTVEHLIRSGQEVRVFAHSDNEGSKHLRALGAEVVFGDLLDYPSIRTALQGIGAAYLCYPVRPGLIEATAIFAEAAVDARVGAVVNMSQICARREAKSHAAFNHWVSERVLDRTGIAITHLRPTFFAEWFAMPGLRAAIKEGHVKLPFHDGTHAPIAAEDQARFIAEILQRPMPHAGKTYELCGPQQRPYREWFQELSGILGREIRYDVTTEDETRTLFESWFNGFLAQHILEVSKDYNAGVFAGTDEVIERYTGQKPMTFDTYIRGNLGLYEA</sequence>
<dbReference type="InterPro" id="IPR051604">
    <property type="entry name" value="Ergot_Alk_Oxidoreductase"/>
</dbReference>
<reference evidence="2" key="1">
    <citation type="journal article" date="2014" name="Int. J. Syst. Evol. Microbiol.">
        <title>Complete genome sequence of Corynebacterium casei LMG S-19264T (=DSM 44701T), isolated from a smear-ripened cheese.</title>
        <authorList>
            <consortium name="US DOE Joint Genome Institute (JGI-PGF)"/>
            <person name="Walter F."/>
            <person name="Albersmeier A."/>
            <person name="Kalinowski J."/>
            <person name="Ruckert C."/>
        </authorList>
    </citation>
    <scope>NUCLEOTIDE SEQUENCE</scope>
    <source>
        <strain evidence="2">CGMCC 1.15725</strain>
    </source>
</reference>
<dbReference type="AlphaFoldDB" id="A0A8J2YXC8"/>
<dbReference type="InterPro" id="IPR036291">
    <property type="entry name" value="NAD(P)-bd_dom_sf"/>
</dbReference>
<evidence type="ECO:0000259" key="1">
    <source>
        <dbReference type="Pfam" id="PF05368"/>
    </source>
</evidence>